<feature type="region of interest" description="Disordered" evidence="9">
    <location>
        <begin position="494"/>
        <end position="518"/>
    </location>
</feature>
<dbReference type="Pfam" id="PF16575">
    <property type="entry name" value="CLP1_P"/>
    <property type="match status" value="1"/>
</dbReference>
<evidence type="ECO:0000259" key="12">
    <source>
        <dbReference type="Pfam" id="PF16575"/>
    </source>
</evidence>
<comment type="caution">
    <text evidence="13">The sequence shown here is derived from an EMBL/GenBank/DDBJ whole genome shotgun (WGS) entry which is preliminary data.</text>
</comment>
<feature type="binding site" evidence="8">
    <location>
        <position position="372"/>
    </location>
    <ligand>
        <name>ATP</name>
        <dbReference type="ChEBI" id="CHEBI:30616"/>
    </ligand>
</feature>
<evidence type="ECO:0000256" key="9">
    <source>
        <dbReference type="SAM" id="MobiDB-lite"/>
    </source>
</evidence>
<keyword evidence="7 8" id="KW-0539">Nucleus</keyword>
<dbReference type="InterPro" id="IPR038239">
    <property type="entry name" value="Clp1_N_sf"/>
</dbReference>
<evidence type="ECO:0000256" key="7">
    <source>
        <dbReference type="ARBA" id="ARBA00023242"/>
    </source>
</evidence>
<dbReference type="Gene3D" id="2.40.30.330">
    <property type="entry name" value="Pre-mRNA cleavage complex subunit Clp1, C-terminal domain"/>
    <property type="match status" value="1"/>
</dbReference>
<dbReference type="GO" id="GO:0006388">
    <property type="term" value="P:tRNA splicing, via endonucleolytic cleavage and ligation"/>
    <property type="evidence" value="ECO:0007669"/>
    <property type="project" value="TreeGrafter"/>
</dbReference>
<dbReference type="Proteomes" id="UP000019462">
    <property type="component" value="Unassembled WGS sequence"/>
</dbReference>
<comment type="similarity">
    <text evidence="8">Belongs to the Clp1 family. Clp1 subfamily.</text>
</comment>
<dbReference type="Pfam" id="PF06807">
    <property type="entry name" value="Clp1"/>
    <property type="match status" value="1"/>
</dbReference>
<feature type="domain" description="Clp1 N-terminal" evidence="11">
    <location>
        <begin position="366"/>
        <end position="470"/>
    </location>
</feature>
<sequence>MAGQLAQTAFDDGSSTVRARAEKAASAAAAARAQVQLASTGAIEARRTMRSAVSAPSAFPSDASVVGSRCSEEWRAEAFTLDCLLRTDRHCSVCIGHFILTLFLRGGDSSIAHLGASTEPGAVTRRCSRMHLDFVRSDRRDTAAAVAGRSRPWVLRPLGIRLDVTLSLSRIDSPAVCRCGAEVRLAAAMRGSCSTPAASQVSSPALTCKFMHLRAFASAAHNRLAYSPASARFQAEPVLAPTRSLAASGIRHGSGGGASSVPEGVLDAQACEPDRSADNPFMRSTARQIRHEQLRTDLASEERNAECGSCRLGHEKQGQQIGSIGVSEIRIGFECAEIGQNAPKVDLVLDAMDGQAEGSSQYRRVHLPPRSEFRFELEPHERISIRLVQNRTPSGQEPDAEIFGAELVGGSQERWYPFGDEAKAAVSSWKGAELEIAGTASTEYLADEPSPVYTAYSNLHLYLERRRIQARQALRADAKLLTTLAGSVLDPSYVAPRTTDQSTDTESDPTGTAATTVYRPEGQGPRVMVLGPESAGKTSLIKFLANYALRSPAVASLGKGEAGKVAESLRQGGDGIIYPDMESHLSEEARKAKREEEKRSDITGWWPVVVNLDPSDGAPPLPCCLSALPLSPLPLASLPSPSPAFPFGTNTATTGAIPPGTSTAHGVAPLSLWLGKENVRENERHFRRVVDWLAEGVERRLARDFRSRMSGLLIDTPGVITADARTKYAFIQHCIKAFKVDTLVVLGHEKLNLEMTKMFGTAADTAEIPGSGGQRLPRVSVIKLPKSGGVVELDETYRSRLEALQVKTYFYGGSAHKGAGQEGGVPKVVLPGHADPLGGVPSLSPYSTTIPFDLLEIYKIGQESLAPSSALPIGASRTVTETQLVKLDPTNSAADQTSLLHSVLALIQPPRGGGGAGQPDSSTNPTDDEIIGAPILGFVHVADIDTVRKKITVLSPSAGRLPSKTAIIGIVPPLHLHLAFLLPHFSSTLLPSLNRSSPLTILTMPGVMFAWSPSRGWYEVFDGKSGSSTQQRCGNAGHTDPISVHIDEAGSSPASSPAQPADLSAVQQQVAQSLAEMSLDDHEEMLQDPHSFDTDERIKMLNSFYHEATKDIGEGCTLCYDSVVHPDGWFADHFKNFN</sequence>
<comment type="subcellular location">
    <subcellularLocation>
        <location evidence="1 8">Nucleus</location>
    </subcellularLocation>
</comment>
<name>W3VK17_MOEAP</name>
<dbReference type="AlphaFoldDB" id="W3VK17"/>
<dbReference type="InterPro" id="IPR027417">
    <property type="entry name" value="P-loop_NTPase"/>
</dbReference>
<feature type="domain" description="Clp1 P-loop" evidence="12">
    <location>
        <begin position="604"/>
        <end position="812"/>
    </location>
</feature>
<reference evidence="13 14" key="1">
    <citation type="journal article" date="2014" name="Genome Announc.">
        <title>Genome sequence of the basidiomycetous fungus Pseudozyma aphidis DSM70725, an efficient producer of biosurfactant mannosylerythritol lipids.</title>
        <authorList>
            <person name="Lorenz S."/>
            <person name="Guenther M."/>
            <person name="Grumaz C."/>
            <person name="Rupp S."/>
            <person name="Zibek S."/>
            <person name="Sohn K."/>
        </authorList>
    </citation>
    <scope>NUCLEOTIDE SEQUENCE [LARGE SCALE GENOMIC DNA]</scope>
    <source>
        <strain evidence="14">ATCC 32657 / CBS 517.83 / DSM 70725 / JCM 10318 / NBRC 10182 / NRRL Y-7954 / St-0401</strain>
    </source>
</reference>
<evidence type="ECO:0000256" key="6">
    <source>
        <dbReference type="ARBA" id="ARBA00022840"/>
    </source>
</evidence>
<dbReference type="HOGENOM" id="CLU_278115_0_0_1"/>
<evidence type="ECO:0000313" key="13">
    <source>
        <dbReference type="EMBL" id="ETS62008.1"/>
    </source>
</evidence>
<dbReference type="PANTHER" id="PTHR12755">
    <property type="entry name" value="CLEAVAGE/POLYADENYLATION FACTOR IA SUBUNIT CLP1P"/>
    <property type="match status" value="1"/>
</dbReference>
<accession>W3VK17</accession>
<protein>
    <recommendedName>
        <fullName evidence="3">Polynucleotide 5'-hydroxyl-kinase GRC3</fullName>
    </recommendedName>
    <alternativeName>
        <fullName evidence="2">Polynucleotide 5'-hydroxyl-kinase grc3</fullName>
    </alternativeName>
</protein>
<dbReference type="InterPro" id="IPR032319">
    <property type="entry name" value="CLP1_P"/>
</dbReference>
<feature type="domain" description="Clp1 C-terminal" evidence="10">
    <location>
        <begin position="843"/>
        <end position="969"/>
    </location>
</feature>
<feature type="binding site" evidence="8">
    <location>
        <position position="423"/>
    </location>
    <ligand>
        <name>ATP</name>
        <dbReference type="ChEBI" id="CHEBI:30616"/>
    </ligand>
</feature>
<dbReference type="InterPro" id="IPR010655">
    <property type="entry name" value="Clp1_C"/>
</dbReference>
<dbReference type="GO" id="GO:0051731">
    <property type="term" value="F:polynucleotide 5'-hydroxyl-kinase activity"/>
    <property type="evidence" value="ECO:0007669"/>
    <property type="project" value="InterPro"/>
</dbReference>
<dbReference type="EMBL" id="AWNI01000012">
    <property type="protein sequence ID" value="ETS62008.1"/>
    <property type="molecule type" value="Genomic_DNA"/>
</dbReference>
<dbReference type="Gene3D" id="2.60.120.1030">
    <property type="entry name" value="Clp1, DNA binding domain"/>
    <property type="match status" value="1"/>
</dbReference>
<feature type="binding site" evidence="8">
    <location>
        <begin position="534"/>
        <end position="539"/>
    </location>
    <ligand>
        <name>ATP</name>
        <dbReference type="ChEBI" id="CHEBI:30616"/>
    </ligand>
</feature>
<dbReference type="InterPro" id="IPR038238">
    <property type="entry name" value="Clp1_C_sf"/>
</dbReference>
<dbReference type="Gene3D" id="3.40.50.300">
    <property type="entry name" value="P-loop containing nucleotide triphosphate hydrolases"/>
    <property type="match status" value="1"/>
</dbReference>
<evidence type="ECO:0000259" key="11">
    <source>
        <dbReference type="Pfam" id="PF16573"/>
    </source>
</evidence>
<proteinExistence type="inferred from homology"/>
<evidence type="ECO:0000313" key="14">
    <source>
        <dbReference type="Proteomes" id="UP000019462"/>
    </source>
</evidence>
<keyword evidence="4 8" id="KW-0507">mRNA processing</keyword>
<dbReference type="GO" id="GO:0031124">
    <property type="term" value="P:mRNA 3'-end processing"/>
    <property type="evidence" value="ECO:0007669"/>
    <property type="project" value="UniProtKB-UniRule"/>
</dbReference>
<dbReference type="InterPro" id="IPR032324">
    <property type="entry name" value="Clp1_N"/>
</dbReference>
<dbReference type="SUPFAM" id="SSF52540">
    <property type="entry name" value="P-loop containing nucleoside triphosphate hydrolases"/>
    <property type="match status" value="1"/>
</dbReference>
<dbReference type="FunFam" id="2.60.120.1030:FF:000001">
    <property type="entry name" value="Protein CLP1 homolog 5"/>
    <property type="match status" value="1"/>
</dbReference>
<dbReference type="GO" id="GO:0005849">
    <property type="term" value="C:mRNA cleavage factor complex"/>
    <property type="evidence" value="ECO:0007669"/>
    <property type="project" value="UniProtKB-UniRule"/>
</dbReference>
<dbReference type="PANTHER" id="PTHR12755:SF6">
    <property type="entry name" value="POLYRIBONUCLEOTIDE 5'-HYDROXYL-KINASE CLP1"/>
    <property type="match status" value="1"/>
</dbReference>
<evidence type="ECO:0000256" key="2">
    <source>
        <dbReference type="ARBA" id="ARBA00018706"/>
    </source>
</evidence>
<evidence type="ECO:0000259" key="10">
    <source>
        <dbReference type="Pfam" id="PF06807"/>
    </source>
</evidence>
<dbReference type="OrthoDB" id="258143at2759"/>
<dbReference type="GO" id="GO:0005524">
    <property type="term" value="F:ATP binding"/>
    <property type="evidence" value="ECO:0007669"/>
    <property type="project" value="UniProtKB-UniRule"/>
</dbReference>
<dbReference type="HAMAP" id="MF_03035">
    <property type="entry name" value="Clp1"/>
    <property type="match status" value="1"/>
</dbReference>
<evidence type="ECO:0000256" key="3">
    <source>
        <dbReference type="ARBA" id="ARBA00019824"/>
    </source>
</evidence>
<evidence type="ECO:0000256" key="5">
    <source>
        <dbReference type="ARBA" id="ARBA00022741"/>
    </source>
</evidence>
<keyword evidence="6 8" id="KW-0067">ATP-binding</keyword>
<dbReference type="InterPro" id="IPR045116">
    <property type="entry name" value="Clp1/Grc3"/>
</dbReference>
<dbReference type="Pfam" id="PF16573">
    <property type="entry name" value="CLP1_N"/>
    <property type="match status" value="1"/>
</dbReference>
<evidence type="ECO:0000256" key="1">
    <source>
        <dbReference type="ARBA" id="ARBA00004123"/>
    </source>
</evidence>
<evidence type="ECO:0000256" key="4">
    <source>
        <dbReference type="ARBA" id="ARBA00022664"/>
    </source>
</evidence>
<evidence type="ECO:0000256" key="8">
    <source>
        <dbReference type="HAMAP-Rule" id="MF_03035"/>
    </source>
</evidence>
<gene>
    <name evidence="8" type="primary">CLP1</name>
    <name evidence="13" type="ORF">PaG_03561</name>
</gene>
<comment type="function">
    <text evidence="8">Required for endonucleolytic cleavage during polyadenylation-dependent pre-mRNA 3'-end formation.</text>
</comment>
<keyword evidence="14" id="KW-1185">Reference proteome</keyword>
<feature type="compositionally biased region" description="Polar residues" evidence="9">
    <location>
        <begin position="498"/>
        <end position="515"/>
    </location>
</feature>
<organism evidence="13 14">
    <name type="scientific">Moesziomyces aphidis</name>
    <name type="common">Pseudozyma aphidis</name>
    <dbReference type="NCBI Taxonomy" id="84754"/>
    <lineage>
        <taxon>Eukaryota</taxon>
        <taxon>Fungi</taxon>
        <taxon>Dikarya</taxon>
        <taxon>Basidiomycota</taxon>
        <taxon>Ustilaginomycotina</taxon>
        <taxon>Ustilaginomycetes</taxon>
        <taxon>Ustilaginales</taxon>
        <taxon>Ustilaginaceae</taxon>
        <taxon>Moesziomyces</taxon>
    </lineage>
</organism>
<keyword evidence="5 8" id="KW-0547">Nucleotide-binding</keyword>
<dbReference type="InterPro" id="IPR028606">
    <property type="entry name" value="Clp1"/>
</dbReference>
<comment type="subunit">
    <text evidence="8">Component of a pre-mRNA cleavage factor complex. Interacts directly with PCF11.</text>
</comment>